<reference evidence="4 5" key="1">
    <citation type="journal article" date="2019" name="Nat. Ecol. Evol.">
        <title>Megaphylogeny resolves global patterns of mushroom evolution.</title>
        <authorList>
            <person name="Varga T."/>
            <person name="Krizsan K."/>
            <person name="Foldi C."/>
            <person name="Dima B."/>
            <person name="Sanchez-Garcia M."/>
            <person name="Sanchez-Ramirez S."/>
            <person name="Szollosi G.J."/>
            <person name="Szarkandi J.G."/>
            <person name="Papp V."/>
            <person name="Albert L."/>
            <person name="Andreopoulos W."/>
            <person name="Angelini C."/>
            <person name="Antonin V."/>
            <person name="Barry K.W."/>
            <person name="Bougher N.L."/>
            <person name="Buchanan P."/>
            <person name="Buyck B."/>
            <person name="Bense V."/>
            <person name="Catcheside P."/>
            <person name="Chovatia M."/>
            <person name="Cooper J."/>
            <person name="Damon W."/>
            <person name="Desjardin D."/>
            <person name="Finy P."/>
            <person name="Geml J."/>
            <person name="Haridas S."/>
            <person name="Hughes K."/>
            <person name="Justo A."/>
            <person name="Karasinski D."/>
            <person name="Kautmanova I."/>
            <person name="Kiss B."/>
            <person name="Kocsube S."/>
            <person name="Kotiranta H."/>
            <person name="LaButti K.M."/>
            <person name="Lechner B.E."/>
            <person name="Liimatainen K."/>
            <person name="Lipzen A."/>
            <person name="Lukacs Z."/>
            <person name="Mihaltcheva S."/>
            <person name="Morgado L.N."/>
            <person name="Niskanen T."/>
            <person name="Noordeloos M.E."/>
            <person name="Ohm R.A."/>
            <person name="Ortiz-Santana B."/>
            <person name="Ovrebo C."/>
            <person name="Racz N."/>
            <person name="Riley R."/>
            <person name="Savchenko A."/>
            <person name="Shiryaev A."/>
            <person name="Soop K."/>
            <person name="Spirin V."/>
            <person name="Szebenyi C."/>
            <person name="Tomsovsky M."/>
            <person name="Tulloss R.E."/>
            <person name="Uehling J."/>
            <person name="Grigoriev I.V."/>
            <person name="Vagvolgyi C."/>
            <person name="Papp T."/>
            <person name="Martin F.M."/>
            <person name="Miettinen O."/>
            <person name="Hibbett D.S."/>
            <person name="Nagy L.G."/>
        </authorList>
    </citation>
    <scope>NUCLEOTIDE SEQUENCE [LARGE SCALE GENOMIC DNA]</scope>
    <source>
        <strain evidence="4 5">CBS 962.96</strain>
    </source>
</reference>
<feature type="domain" description="DUF6535" evidence="3">
    <location>
        <begin position="24"/>
        <end position="202"/>
    </location>
</feature>
<gene>
    <name evidence="4" type="ORF">K435DRAFT_834486</name>
</gene>
<keyword evidence="2" id="KW-1133">Transmembrane helix</keyword>
<dbReference type="EMBL" id="ML179045">
    <property type="protein sequence ID" value="THV06065.1"/>
    <property type="molecule type" value="Genomic_DNA"/>
</dbReference>
<feature type="region of interest" description="Disordered" evidence="1">
    <location>
        <begin position="635"/>
        <end position="664"/>
    </location>
</feature>
<organism evidence="4 5">
    <name type="scientific">Dendrothele bispora (strain CBS 962.96)</name>
    <dbReference type="NCBI Taxonomy" id="1314807"/>
    <lineage>
        <taxon>Eukaryota</taxon>
        <taxon>Fungi</taxon>
        <taxon>Dikarya</taxon>
        <taxon>Basidiomycota</taxon>
        <taxon>Agaricomycotina</taxon>
        <taxon>Agaricomycetes</taxon>
        <taxon>Agaricomycetidae</taxon>
        <taxon>Agaricales</taxon>
        <taxon>Agaricales incertae sedis</taxon>
        <taxon>Dendrothele</taxon>
    </lineage>
</organism>
<evidence type="ECO:0000313" key="5">
    <source>
        <dbReference type="Proteomes" id="UP000297245"/>
    </source>
</evidence>
<dbReference type="OrthoDB" id="2995154at2759"/>
<accession>A0A4S8MSP4</accession>
<dbReference type="Pfam" id="PF20153">
    <property type="entry name" value="DUF6535"/>
    <property type="match status" value="1"/>
</dbReference>
<evidence type="ECO:0000256" key="1">
    <source>
        <dbReference type="SAM" id="MobiDB-lite"/>
    </source>
</evidence>
<keyword evidence="2" id="KW-0812">Transmembrane</keyword>
<evidence type="ECO:0000256" key="2">
    <source>
        <dbReference type="SAM" id="Phobius"/>
    </source>
</evidence>
<dbReference type="AlphaFoldDB" id="A0A4S8MSP4"/>
<evidence type="ECO:0000259" key="3">
    <source>
        <dbReference type="Pfam" id="PF20153"/>
    </source>
</evidence>
<keyword evidence="5" id="KW-1185">Reference proteome</keyword>
<feature type="compositionally biased region" description="Basic and acidic residues" evidence="1">
    <location>
        <begin position="779"/>
        <end position="793"/>
    </location>
</feature>
<evidence type="ECO:0000313" key="4">
    <source>
        <dbReference type="EMBL" id="THV06065.1"/>
    </source>
</evidence>
<name>A0A4S8MSP4_DENBC</name>
<feature type="transmembrane region" description="Helical" evidence="2">
    <location>
        <begin position="211"/>
        <end position="235"/>
    </location>
</feature>
<feature type="region of interest" description="Disordered" evidence="1">
    <location>
        <begin position="779"/>
        <end position="800"/>
    </location>
</feature>
<dbReference type="Proteomes" id="UP000297245">
    <property type="component" value="Unassembled WGS sequence"/>
</dbReference>
<feature type="transmembrane region" description="Helical" evidence="2">
    <location>
        <begin position="46"/>
        <end position="65"/>
    </location>
</feature>
<sequence>MPDEEPAHVDYRSRLRDDPSARIWTVYLNEAEKEDRRLTEMWKGDMDSILIFAGLFSASVTAFIIESYKTLSPDNSATSVLLLARIYQRLANPNGDDSFDLQSLLDSSSFTPSTPALICNTLWFLSLGFSLVCALSAVLVQQWTRQYLQSTSSRESPFQRARISAYLFQGLERFRMQEIVTIIPILLHISLLLFFAGLVEFLRPINIALSYLVLVALLISGSLYIAITLMPLFAFDCPYRTPLTSLMWGLCRALNLFTVHGDYGLVTPIHPSFSRAREIDATTISHRRDDRDYKAMRWALDRLQEDSEFEPFVEFVPEVVAGYDYSSKLLIHRLLGDGHETSSLDELAYRLDLRINGLLASCLAIHSPRYYDTRPRHLVQDKEIISRRTETCLKAIWSLTMMSRLPISGQTPVLYLSRKEVRFDEKTLDLIQFLRRDYADEMGLMGLTISTGSSVTRSLLDMFIDQSWALENEIVEFIRRGRFSDERVSLTLTKQESTRNWSMQQLLYQLEKTSDELESVIQKVGGERLVRSTMASSAERKEDSVMSVMDPNFIHQIDGLLGYLNRLVTGMVLRAHDSEGSDQNPDATRTRTMLAGEAIAHIKKFRGIAYHAGVLLMVEFVEAIVERLRGSKDLTREPADKMQNETGLKMDSSDEDSSGCTSPFLPHEPLNTIRRLYLKLYQDSEHLHLTNSIELSTADSTNISSPTSSNPSVTTSALDTLIPISDPFRIYPEICTLVLLYLEDALDPVHQRGGRIQEVLANVLLGLLGMVVDSEDSGLSKDEISAGDQDKKQGQNLENSNMRRARRIVERYLEGFPTSETATRILCKMSGS</sequence>
<keyword evidence="2" id="KW-0472">Membrane</keyword>
<dbReference type="InterPro" id="IPR045338">
    <property type="entry name" value="DUF6535"/>
</dbReference>
<feature type="transmembrane region" description="Helical" evidence="2">
    <location>
        <begin position="122"/>
        <end position="140"/>
    </location>
</feature>
<protein>
    <recommendedName>
        <fullName evidence="3">DUF6535 domain-containing protein</fullName>
    </recommendedName>
</protein>
<proteinExistence type="predicted"/>
<feature type="transmembrane region" description="Helical" evidence="2">
    <location>
        <begin position="179"/>
        <end position="199"/>
    </location>
</feature>